<feature type="region of interest" description="Disordered" evidence="14">
    <location>
        <begin position="596"/>
        <end position="619"/>
    </location>
</feature>
<evidence type="ECO:0000256" key="2">
    <source>
        <dbReference type="ARBA" id="ARBA00005609"/>
    </source>
</evidence>
<keyword evidence="17" id="KW-1185">Reference proteome</keyword>
<dbReference type="Pfam" id="PF18086">
    <property type="entry name" value="PPIP5K2_N"/>
    <property type="match status" value="1"/>
</dbReference>
<organism evidence="16 17">
    <name type="scientific">Ancylostoma caninum</name>
    <name type="common">Dog hookworm</name>
    <dbReference type="NCBI Taxonomy" id="29170"/>
    <lineage>
        <taxon>Eukaryota</taxon>
        <taxon>Metazoa</taxon>
        <taxon>Ecdysozoa</taxon>
        <taxon>Nematoda</taxon>
        <taxon>Chromadorea</taxon>
        <taxon>Rhabditida</taxon>
        <taxon>Rhabditina</taxon>
        <taxon>Rhabditomorpha</taxon>
        <taxon>Strongyloidea</taxon>
        <taxon>Ancylostomatidae</taxon>
        <taxon>Ancylostomatinae</taxon>
        <taxon>Ancylostoma</taxon>
    </lineage>
</organism>
<evidence type="ECO:0000256" key="10">
    <source>
        <dbReference type="ARBA" id="ARBA00034629"/>
    </source>
</evidence>
<dbReference type="InterPro" id="IPR029033">
    <property type="entry name" value="His_PPase_superfam"/>
</dbReference>
<evidence type="ECO:0000256" key="5">
    <source>
        <dbReference type="ARBA" id="ARBA00022679"/>
    </source>
</evidence>
<feature type="region of interest" description="Disordered" evidence="14">
    <location>
        <begin position="1"/>
        <end position="21"/>
    </location>
</feature>
<dbReference type="Gene3D" id="3.30.470.20">
    <property type="entry name" value="ATP-grasp fold, B domain"/>
    <property type="match status" value="1"/>
</dbReference>
<dbReference type="EMBL" id="JOJR01000024">
    <property type="protein sequence ID" value="RCN50390.1"/>
    <property type="molecule type" value="Genomic_DNA"/>
</dbReference>
<evidence type="ECO:0000259" key="15">
    <source>
        <dbReference type="Pfam" id="PF18086"/>
    </source>
</evidence>
<keyword evidence="8 13" id="KW-0067">ATP-binding</keyword>
<evidence type="ECO:0000256" key="8">
    <source>
        <dbReference type="ARBA" id="ARBA00022840"/>
    </source>
</evidence>
<feature type="compositionally biased region" description="Basic and acidic residues" evidence="14">
    <location>
        <begin position="1093"/>
        <end position="1103"/>
    </location>
</feature>
<comment type="catalytic activity">
    <reaction evidence="10">
        <text>1D-myo-inositol hexakisphosphate + ATP = 1-diphospho-1D-myo-inositol 2,3,4,5,6-pentakisphosphate + ADP</text>
        <dbReference type="Rhea" id="RHEA:37459"/>
        <dbReference type="ChEBI" id="CHEBI:30616"/>
        <dbReference type="ChEBI" id="CHEBI:58130"/>
        <dbReference type="ChEBI" id="CHEBI:74946"/>
        <dbReference type="ChEBI" id="CHEBI:456216"/>
        <dbReference type="EC" id="2.7.4.24"/>
    </reaction>
    <physiologicalReaction direction="left-to-right" evidence="10">
        <dbReference type="Rhea" id="RHEA:37460"/>
    </physiologicalReaction>
</comment>
<evidence type="ECO:0000256" key="3">
    <source>
        <dbReference type="ARBA" id="ARBA00012893"/>
    </source>
</evidence>
<feature type="region of interest" description="Disordered" evidence="14">
    <location>
        <begin position="1165"/>
        <end position="1198"/>
    </location>
</feature>
<dbReference type="CDD" id="cd07061">
    <property type="entry name" value="HP_HAP_like"/>
    <property type="match status" value="1"/>
</dbReference>
<keyword evidence="7 13" id="KW-0418">Kinase</keyword>
<evidence type="ECO:0000256" key="14">
    <source>
        <dbReference type="SAM" id="MobiDB-lite"/>
    </source>
</evidence>
<evidence type="ECO:0000256" key="13">
    <source>
        <dbReference type="RuleBase" id="RU365032"/>
    </source>
</evidence>
<feature type="region of interest" description="Disordered" evidence="14">
    <location>
        <begin position="1126"/>
        <end position="1152"/>
    </location>
</feature>
<dbReference type="Pfam" id="PF00328">
    <property type="entry name" value="His_Phos_2"/>
    <property type="match status" value="1"/>
</dbReference>
<dbReference type="PROSITE" id="PS00616">
    <property type="entry name" value="HIS_ACID_PHOSPHAT_1"/>
    <property type="match status" value="1"/>
</dbReference>
<comment type="catalytic activity">
    <reaction evidence="9">
        <text>5-diphospho-1D-myo-inositol 1,2,3,4,6-pentakisphosphate + ATP + H(+) = 1,5-bis(diphospho)-1D-myo-inositol 2,3,4,6-tetrakisphosphate + ADP</text>
        <dbReference type="Rhea" id="RHEA:10276"/>
        <dbReference type="ChEBI" id="CHEBI:15378"/>
        <dbReference type="ChEBI" id="CHEBI:30616"/>
        <dbReference type="ChEBI" id="CHEBI:58628"/>
        <dbReference type="ChEBI" id="CHEBI:77983"/>
        <dbReference type="ChEBI" id="CHEBI:456216"/>
        <dbReference type="EC" id="2.7.4.24"/>
    </reaction>
    <physiologicalReaction direction="left-to-right" evidence="9">
        <dbReference type="Rhea" id="RHEA:10277"/>
    </physiologicalReaction>
</comment>
<dbReference type="Proteomes" id="UP000252519">
    <property type="component" value="Unassembled WGS sequence"/>
</dbReference>
<dbReference type="GO" id="GO:0005829">
    <property type="term" value="C:cytosol"/>
    <property type="evidence" value="ECO:0007669"/>
    <property type="project" value="UniProtKB-SubCell"/>
</dbReference>
<comment type="caution">
    <text evidence="16">The sequence shown here is derived from an EMBL/GenBank/DDBJ whole genome shotgun (WGS) entry which is preliminary data.</text>
</comment>
<dbReference type="GO" id="GO:0032958">
    <property type="term" value="P:inositol phosphate biosynthetic process"/>
    <property type="evidence" value="ECO:0007669"/>
    <property type="project" value="TreeGrafter"/>
</dbReference>
<feature type="compositionally biased region" description="Pro residues" evidence="14">
    <location>
        <begin position="1"/>
        <end position="10"/>
    </location>
</feature>
<evidence type="ECO:0000256" key="7">
    <source>
        <dbReference type="ARBA" id="ARBA00022777"/>
    </source>
</evidence>
<dbReference type="FunFam" id="3.30.470.20:FF:000003">
    <property type="entry name" value="Inositol hexakisphosphate and diphosphoinositol-pentakisphosphate kinase"/>
    <property type="match status" value="1"/>
</dbReference>
<keyword evidence="5 13" id="KW-0808">Transferase</keyword>
<evidence type="ECO:0000256" key="11">
    <source>
        <dbReference type="ARBA" id="ARBA00055071"/>
    </source>
</evidence>
<keyword evidence="4 13" id="KW-0963">Cytoplasm</keyword>
<dbReference type="InterPro" id="IPR033379">
    <property type="entry name" value="Acid_Pase_AS"/>
</dbReference>
<dbReference type="SUPFAM" id="SSF53254">
    <property type="entry name" value="Phosphoglycerate mutase-like"/>
    <property type="match status" value="1"/>
</dbReference>
<sequence length="1443" mass="164031">MSIPCPPPPGEETADQSGSQGKKIRIGICAMNRKATSKPMRAIMSKIVDYYKFRTYFTSLAVASRILLLSPQCQRFTLNDVLGSYFEKFILSLIFVDLKEISGYYALLQDWLDYFIFPESVILHEPVDRWPLCDCLISFHSTDFPLHKAIEYVKLRKPYVINDLKRQYDLLDRRKVFRTLAKEGIEHPRHGVLMRSDSNEEDGVLVEHNDHIEVNGMVFNKPFVEKPVSAEDHNIYIYYPSSVGGGSQRLFRKGTVTINGKLVKSPPINNRSSWYSPVSEVRKDGSYIYEDFIPADGTDVKVYAVGPYYAHAEARKAPGLDGKVERDADGKEVRYPVILSHKEKMIARRVVLAFGQTVCGFDLLRANGKSYVCDVNGFSFVKTSTKYYEDTAKILGNTIMRRLATTMSVRIPYQMPVGEQEAPPLLDLGLGEDPPFVSTPSGKLMELRCVLAVIRHGDRTPKQKMKVVVHDERFFALFKKYDGFKKNEIKMKRPNQLMEVLELARQILAEHITLRNTLLASMEDYEDTGDEGARLEHELEQVEEGIKRWDQMRAVLEMYDMRQRECVEYEESASDVESSKESPPKHRVVMECRLDSAGEESHSSEGSESEEGSTETVWRSVERYSPAREFRVGESEETTQQGPALLLILKWGGELTTAGNLQAEALGKLFRTLYPGIRRADGKSSPEDTQGLGFLRLHSTYRHDLKIYASDEGRVQMTAAAFAKGMLALEGELTPILMQMVKSANTDGLLDDDCHARDFQSELKGYLHQALQVDREWTPDDYRALNPDGLKSINNAMEFIKNPKKMCHEIAGYVQRMCDIINYNRINKPNRTLYLNETWDLAQRRWGKELREFRRENKGGDVEYDISKIPDIYDNIKYDMEHNPDLCVNNEGEFERMYLCVKNMADIVVPQEYGIRKENKICVAQRVCTPLLKKIRNDLHRCIECSEEDESQTRLDPRASQGIATPLRHVRTRLYFTSESHIHTLMNLIRYGGLCSVDDKKWQRAMNFLSGVTEFNYMTQVVLMVYEDSRADSTATGMERFHIELLFSPGLYPCFLTEKERIYESRLNKTNGMAKSHSREGNFNGSNSPGSGETEKVQDKNEDSPPIFMNVPTTIADDVSVASTNEDQKAAEAAGLISSSSKSHQNDSEDDLNDAHSVNLVALDEVNSKQYSEEKGPKRQRHATGGEKASEEGDRPREDLEEWRIANMGNGVLKSPSQASIGDDDHQATVGHGRGKWAKDLLDETRKAMNSITEVEEKHLERRESGSMPNTEHILVEDKSRRSRFPYRFKHHTVNLLTGASEVQNRLISTNVLMGKCGGDHSDKNRRQTYVPGPAVMSTAVIARSSSAPRLQTYKAEDDIAVGEIRRFWPPLRSLETLHDNISFEEFDRFLAHLLTARTPLPSPPKTPLPAIEGCHLPEANLKALRDEVERLKQLGINDIKLI</sequence>
<dbReference type="InterPro" id="IPR000560">
    <property type="entry name" value="His_Pase_clade-2"/>
</dbReference>
<feature type="compositionally biased region" description="Low complexity" evidence="14">
    <location>
        <begin position="1081"/>
        <end position="1092"/>
    </location>
</feature>
<evidence type="ECO:0000256" key="6">
    <source>
        <dbReference type="ARBA" id="ARBA00022741"/>
    </source>
</evidence>
<feature type="domain" description="VIP1 N-terminal" evidence="15">
    <location>
        <begin position="110"/>
        <end position="172"/>
    </location>
</feature>
<dbReference type="Gene3D" id="3.40.50.1240">
    <property type="entry name" value="Phosphoglycerate mutase-like"/>
    <property type="match status" value="1"/>
</dbReference>
<dbReference type="EC" id="2.7.4.24" evidence="3 13"/>
<dbReference type="Gene3D" id="3.40.50.11950">
    <property type="match status" value="2"/>
</dbReference>
<dbReference type="GO" id="GO:0005524">
    <property type="term" value="F:ATP binding"/>
    <property type="evidence" value="ECO:0007669"/>
    <property type="project" value="UniProtKB-KW"/>
</dbReference>
<dbReference type="GO" id="GO:0033857">
    <property type="term" value="F:5-diphosphoinositol pentakisphosphate 1-kinase activity"/>
    <property type="evidence" value="ECO:0007669"/>
    <property type="project" value="TreeGrafter"/>
</dbReference>
<dbReference type="OrthoDB" id="18042at2759"/>
<comment type="subcellular location">
    <subcellularLocation>
        <location evidence="1 13">Cytoplasm</location>
        <location evidence="1 13">Cytosol</location>
    </subcellularLocation>
</comment>
<dbReference type="InterPro" id="IPR037446">
    <property type="entry name" value="His_Pase_VIP1"/>
</dbReference>
<feature type="region of interest" description="Disordered" evidence="14">
    <location>
        <begin position="1212"/>
        <end position="1232"/>
    </location>
</feature>
<feature type="region of interest" description="Disordered" evidence="14">
    <location>
        <begin position="1073"/>
        <end position="1111"/>
    </location>
</feature>
<dbReference type="STRING" id="29170.A0A368H517"/>
<evidence type="ECO:0000313" key="17">
    <source>
        <dbReference type="Proteomes" id="UP000252519"/>
    </source>
</evidence>
<proteinExistence type="inferred from homology"/>
<reference evidence="16 17" key="1">
    <citation type="submission" date="2014-10" db="EMBL/GenBank/DDBJ databases">
        <title>Draft genome of the hookworm Ancylostoma caninum.</title>
        <authorList>
            <person name="Mitreva M."/>
        </authorList>
    </citation>
    <scope>NUCLEOTIDE SEQUENCE [LARGE SCALE GENOMIC DNA]</scope>
    <source>
        <strain evidence="16 17">Baltimore</strain>
    </source>
</reference>
<accession>A0A368H517</accession>
<protein>
    <recommendedName>
        <fullName evidence="12 13">Inositol hexakisphosphate and diphosphoinositol-pentakisphosphate kinase</fullName>
        <ecNumber evidence="3 13">2.7.4.24</ecNumber>
    </recommendedName>
</protein>
<gene>
    <name evidence="16" type="ORF">ANCCAN_03616</name>
</gene>
<evidence type="ECO:0000256" key="1">
    <source>
        <dbReference type="ARBA" id="ARBA00004514"/>
    </source>
</evidence>
<dbReference type="PANTHER" id="PTHR12750:SF9">
    <property type="entry name" value="INOSITOL HEXAKISPHOSPHATE AND DIPHOSPHOINOSITOL-PENTAKISPHOSPHATE KINASE"/>
    <property type="match status" value="1"/>
</dbReference>
<evidence type="ECO:0000256" key="9">
    <source>
        <dbReference type="ARBA" id="ARBA00033696"/>
    </source>
</evidence>
<evidence type="ECO:0000313" key="16">
    <source>
        <dbReference type="EMBL" id="RCN50390.1"/>
    </source>
</evidence>
<dbReference type="PANTHER" id="PTHR12750">
    <property type="entry name" value="DIPHOSPHOINOSITOL PENTAKISPHOSPHATE KINASE"/>
    <property type="match status" value="1"/>
</dbReference>
<comment type="function">
    <text evidence="11">Bifunctional inositol kinase that acts in concert with the IP6K kinases to synthesize the diphosphate group-containing inositol pyrophosphates diphosphoinositol pentakisphosphate, PP-InsP5, and bis-diphosphoinositol tetrakisphosphate, (PP)2-InsP4. PP-InsP5 and (PP)2-InsP4, also respectively called InsP7 and InsP8, may regulate a variety of cellular processes, including apoptosis, vesicle trafficking, cytoskeletal dynamics, and exocytosis. Phosphorylates inositol hexakisphosphate (InsP6) at position 1 to produce PP-InsP5 which is in turn phosphorylated by IP6Ks to produce (PP)2-InsP4. Alternatively, phosphorylates PP-InsP5 at position 1, produced by IP6Ks from InsP6, to produce (PP)2-InsP4.</text>
</comment>
<evidence type="ECO:0000256" key="4">
    <source>
        <dbReference type="ARBA" id="ARBA00022490"/>
    </source>
</evidence>
<dbReference type="SUPFAM" id="SSF56059">
    <property type="entry name" value="Glutathione synthetase ATP-binding domain-like"/>
    <property type="match status" value="1"/>
</dbReference>
<evidence type="ECO:0000256" key="12">
    <source>
        <dbReference type="ARBA" id="ARBA00071668"/>
    </source>
</evidence>
<feature type="compositionally biased region" description="Basic and acidic residues" evidence="14">
    <location>
        <begin position="1184"/>
        <end position="1198"/>
    </location>
</feature>
<dbReference type="GO" id="GO:0052723">
    <property type="term" value="F:inositol hexakisphosphate 1-kinase activity"/>
    <property type="evidence" value="ECO:0007669"/>
    <property type="project" value="RHEA"/>
</dbReference>
<name>A0A368H517_ANCCA</name>
<dbReference type="GO" id="GO:0016791">
    <property type="term" value="F:phosphatase activity"/>
    <property type="evidence" value="ECO:0007669"/>
    <property type="project" value="UniProtKB-ARBA"/>
</dbReference>
<dbReference type="GO" id="GO:0006020">
    <property type="term" value="P:inositol metabolic process"/>
    <property type="evidence" value="ECO:0007669"/>
    <property type="project" value="TreeGrafter"/>
</dbReference>
<keyword evidence="6 13" id="KW-0547">Nucleotide-binding</keyword>
<feature type="compositionally biased region" description="Basic and acidic residues" evidence="14">
    <location>
        <begin position="596"/>
        <end position="605"/>
    </location>
</feature>
<comment type="similarity">
    <text evidence="2 13">Belongs to the histidine acid phosphatase family. VIP1 subfamily.</text>
</comment>
<dbReference type="InterPro" id="IPR040557">
    <property type="entry name" value="VIP1_N"/>
</dbReference>